<dbReference type="Gene3D" id="3.40.50.300">
    <property type="entry name" value="P-loop containing nucleotide triphosphate hydrolases"/>
    <property type="match status" value="1"/>
</dbReference>
<accession>A0A364NVD2</accession>
<dbReference type="GO" id="GO:0006270">
    <property type="term" value="P:DNA replication initiation"/>
    <property type="evidence" value="ECO:0007669"/>
    <property type="project" value="TreeGrafter"/>
</dbReference>
<dbReference type="PANTHER" id="PTHR30050:SF5">
    <property type="entry name" value="DNAA REGULATORY INACTIVATOR HDA"/>
    <property type="match status" value="1"/>
</dbReference>
<dbReference type="AlphaFoldDB" id="A0A364NVD2"/>
<sequence>MSQTQIPLDLGHRPALSEADFLVAPCNAEAHAWLCRWPDWPNPASVIHGPAGSGKTHLAHLFAARLFAIGAKARIIEAAALDMAAPPLLLDGVKAVVVEDCDRGKLDETALFHLINLVKESGANLLLSGREPASRWPVKLPDLRSRLNAMPSLAIGAPDDELLAAVLVKQFTDRQVRIGEGLVPYLLGRMERSFEACARLVERLDRAALAERRAVTVPLARRVLEQEDQDGSGHQGS</sequence>
<dbReference type="SUPFAM" id="SSF52540">
    <property type="entry name" value="P-loop containing nucleoside triphosphate hydrolases"/>
    <property type="match status" value="1"/>
</dbReference>
<organism evidence="2 3">
    <name type="scientific">Paramagnetospirillum kuznetsovii</name>
    <dbReference type="NCBI Taxonomy" id="2053833"/>
    <lineage>
        <taxon>Bacteria</taxon>
        <taxon>Pseudomonadati</taxon>
        <taxon>Pseudomonadota</taxon>
        <taxon>Alphaproteobacteria</taxon>
        <taxon>Rhodospirillales</taxon>
        <taxon>Magnetospirillaceae</taxon>
        <taxon>Paramagnetospirillum</taxon>
    </lineage>
</organism>
<dbReference type="Proteomes" id="UP000251075">
    <property type="component" value="Unassembled WGS sequence"/>
</dbReference>
<dbReference type="Gene3D" id="1.10.8.60">
    <property type="match status" value="1"/>
</dbReference>
<feature type="domain" description="Hda lid" evidence="1">
    <location>
        <begin position="164"/>
        <end position="224"/>
    </location>
</feature>
<gene>
    <name evidence="2" type="ORF">CU669_14880</name>
</gene>
<dbReference type="GO" id="GO:0005886">
    <property type="term" value="C:plasma membrane"/>
    <property type="evidence" value="ECO:0007669"/>
    <property type="project" value="TreeGrafter"/>
</dbReference>
<proteinExistence type="predicted"/>
<keyword evidence="3" id="KW-1185">Reference proteome</keyword>
<protein>
    <submittedName>
        <fullName evidence="2">DNA replication protein</fullName>
    </submittedName>
</protein>
<reference evidence="2 3" key="1">
    <citation type="submission" date="2017-11" db="EMBL/GenBank/DDBJ databases">
        <title>Draft genome sequence of magnetotactic bacterium Magnetospirillum kuznetsovii LBB-42.</title>
        <authorList>
            <person name="Grouzdev D.S."/>
            <person name="Rysina M.S."/>
            <person name="Baslerov R.V."/>
            <person name="Koziaeva V."/>
        </authorList>
    </citation>
    <scope>NUCLEOTIDE SEQUENCE [LARGE SCALE GENOMIC DNA]</scope>
    <source>
        <strain evidence="2 3">LBB-42</strain>
    </source>
</reference>
<name>A0A364NVD2_9PROT</name>
<dbReference type="EMBL" id="PGTO01000013">
    <property type="protein sequence ID" value="RAU21044.1"/>
    <property type="molecule type" value="Genomic_DNA"/>
</dbReference>
<evidence type="ECO:0000259" key="1">
    <source>
        <dbReference type="Pfam" id="PF22688"/>
    </source>
</evidence>
<comment type="caution">
    <text evidence="2">The sequence shown here is derived from an EMBL/GenBank/DDBJ whole genome shotgun (WGS) entry which is preliminary data.</text>
</comment>
<evidence type="ECO:0000313" key="3">
    <source>
        <dbReference type="Proteomes" id="UP000251075"/>
    </source>
</evidence>
<evidence type="ECO:0000313" key="2">
    <source>
        <dbReference type="EMBL" id="RAU21044.1"/>
    </source>
</evidence>
<dbReference type="PANTHER" id="PTHR30050">
    <property type="entry name" value="CHROMOSOMAL REPLICATION INITIATOR PROTEIN DNAA"/>
    <property type="match status" value="1"/>
</dbReference>
<dbReference type="InterPro" id="IPR027417">
    <property type="entry name" value="P-loop_NTPase"/>
</dbReference>
<dbReference type="Pfam" id="PF22688">
    <property type="entry name" value="Hda_lid"/>
    <property type="match status" value="1"/>
</dbReference>
<dbReference type="RefSeq" id="WP_112146104.1">
    <property type="nucleotide sequence ID" value="NZ_PGTO01000013.1"/>
</dbReference>
<dbReference type="InterPro" id="IPR055199">
    <property type="entry name" value="Hda_lid"/>
</dbReference>
<dbReference type="GO" id="GO:0003688">
    <property type="term" value="F:DNA replication origin binding"/>
    <property type="evidence" value="ECO:0007669"/>
    <property type="project" value="TreeGrafter"/>
</dbReference>
<dbReference type="OrthoDB" id="7390113at2"/>